<dbReference type="EMBL" id="AZIL01002270">
    <property type="protein sequence ID" value="EWM22176.1"/>
    <property type="molecule type" value="Genomic_DNA"/>
</dbReference>
<evidence type="ECO:0000313" key="3">
    <source>
        <dbReference type="Proteomes" id="UP000019335"/>
    </source>
</evidence>
<name>W7TP50_9STRA</name>
<dbReference type="Gene3D" id="1.10.10.1740">
    <property type="entry name" value="Transmembrane protein 14-like"/>
    <property type="match status" value="1"/>
</dbReference>
<protein>
    <submittedName>
        <fullName evidence="2">Uncharacterized protein family UPF0136, Transmembrane</fullName>
    </submittedName>
</protein>
<sequence>MGSAYYDAEAGRYVLLGYAILITFAGTLAWVKARSRIEVMSAVVSFICLFVAFGISWTYPIVAFAIAAIVAANVAINDALRLQASRQIFPTGITLVISVGSFVFFCILAANAPTIQFSRGGVDNSHLGTKPFVALKGSSVLWENLSPVFLRGQDSPFLPLREETGRLSLRPRG</sequence>
<dbReference type="InterPro" id="IPR044890">
    <property type="entry name" value="TMEM14_sf"/>
</dbReference>
<organism evidence="2 3">
    <name type="scientific">Nannochloropsis gaditana</name>
    <dbReference type="NCBI Taxonomy" id="72520"/>
    <lineage>
        <taxon>Eukaryota</taxon>
        <taxon>Sar</taxon>
        <taxon>Stramenopiles</taxon>
        <taxon>Ochrophyta</taxon>
        <taxon>Eustigmatophyceae</taxon>
        <taxon>Eustigmatales</taxon>
        <taxon>Monodopsidaceae</taxon>
        <taxon>Nannochloropsis</taxon>
    </lineage>
</organism>
<keyword evidence="1 2" id="KW-0812">Transmembrane</keyword>
<feature type="transmembrane region" description="Helical" evidence="1">
    <location>
        <begin position="43"/>
        <end position="76"/>
    </location>
</feature>
<dbReference type="AlphaFoldDB" id="W7TP50"/>
<evidence type="ECO:0000313" key="2">
    <source>
        <dbReference type="EMBL" id="EWM22176.1"/>
    </source>
</evidence>
<keyword evidence="1" id="KW-0472">Membrane</keyword>
<keyword evidence="3" id="KW-1185">Reference proteome</keyword>
<reference evidence="2 3" key="1">
    <citation type="journal article" date="2014" name="Mol. Plant">
        <title>Chromosome Scale Genome Assembly and Transcriptome Profiling of Nannochloropsis gaditana in Nitrogen Depletion.</title>
        <authorList>
            <person name="Corteggiani Carpinelli E."/>
            <person name="Telatin A."/>
            <person name="Vitulo N."/>
            <person name="Forcato C."/>
            <person name="D'Angelo M."/>
            <person name="Schiavon R."/>
            <person name="Vezzi A."/>
            <person name="Giacometti G.M."/>
            <person name="Morosinotto T."/>
            <person name="Valle G."/>
        </authorList>
    </citation>
    <scope>NUCLEOTIDE SEQUENCE [LARGE SCALE GENOMIC DNA]</scope>
    <source>
        <strain evidence="2 3">B-31</strain>
    </source>
</reference>
<evidence type="ECO:0000256" key="1">
    <source>
        <dbReference type="SAM" id="Phobius"/>
    </source>
</evidence>
<proteinExistence type="predicted"/>
<accession>W7TP50</accession>
<gene>
    <name evidence="2" type="ORF">Naga_100153g9</name>
</gene>
<feature type="transmembrane region" description="Helical" evidence="1">
    <location>
        <begin position="12"/>
        <end position="31"/>
    </location>
</feature>
<keyword evidence="1" id="KW-1133">Transmembrane helix</keyword>
<comment type="caution">
    <text evidence="2">The sequence shown here is derived from an EMBL/GenBank/DDBJ whole genome shotgun (WGS) entry which is preliminary data.</text>
</comment>
<feature type="transmembrane region" description="Helical" evidence="1">
    <location>
        <begin position="88"/>
        <end position="110"/>
    </location>
</feature>
<dbReference type="Proteomes" id="UP000019335">
    <property type="component" value="Unassembled WGS sequence"/>
</dbReference>